<evidence type="ECO:0000313" key="2">
    <source>
        <dbReference type="Proteomes" id="UP000182740"/>
    </source>
</evidence>
<reference evidence="2" key="1">
    <citation type="submission" date="2016-11" db="EMBL/GenBank/DDBJ databases">
        <authorList>
            <person name="Varghese N."/>
            <person name="Submissions S."/>
        </authorList>
    </citation>
    <scope>NUCLEOTIDE SEQUENCE [LARGE SCALE GENOMIC DNA]</scope>
    <source>
        <strain evidence="2">DSM 44671</strain>
    </source>
</reference>
<name>A0A1K1RKT3_9PSEU</name>
<dbReference type="RefSeq" id="WP_072477246.1">
    <property type="nucleotide sequence ID" value="NZ_FPJG01000006.1"/>
</dbReference>
<gene>
    <name evidence="1" type="ORF">SAMN04489730_3446</name>
</gene>
<dbReference type="GO" id="GO:0016855">
    <property type="term" value="F:racemase and epimerase activity, acting on amino acids and derivatives"/>
    <property type="evidence" value="ECO:0007669"/>
    <property type="project" value="InterPro"/>
</dbReference>
<dbReference type="STRING" id="546364.SAMN04489730_3446"/>
<dbReference type="Gene3D" id="3.40.50.1860">
    <property type="match status" value="1"/>
</dbReference>
<evidence type="ECO:0000313" key="1">
    <source>
        <dbReference type="EMBL" id="SFW72452.1"/>
    </source>
</evidence>
<keyword evidence="2" id="KW-1185">Reference proteome</keyword>
<dbReference type="SUPFAM" id="SSF53681">
    <property type="entry name" value="Aspartate/glutamate racemase"/>
    <property type="match status" value="1"/>
</dbReference>
<dbReference type="InterPro" id="IPR001920">
    <property type="entry name" value="Asp/Glu_race"/>
</dbReference>
<dbReference type="AlphaFoldDB" id="A0A1K1RKT3"/>
<accession>A0A1K1RKT3</accession>
<protein>
    <recommendedName>
        <fullName evidence="3">Glutamate racemase</fullName>
    </recommendedName>
</protein>
<organism evidence="1 2">
    <name type="scientific">Amycolatopsis australiensis</name>
    <dbReference type="NCBI Taxonomy" id="546364"/>
    <lineage>
        <taxon>Bacteria</taxon>
        <taxon>Bacillati</taxon>
        <taxon>Actinomycetota</taxon>
        <taxon>Actinomycetes</taxon>
        <taxon>Pseudonocardiales</taxon>
        <taxon>Pseudonocardiaceae</taxon>
        <taxon>Amycolatopsis</taxon>
    </lineage>
</organism>
<dbReference type="EMBL" id="FPJG01000006">
    <property type="protein sequence ID" value="SFW72452.1"/>
    <property type="molecule type" value="Genomic_DNA"/>
</dbReference>
<sequence>MTTDEVAVIAGTPYDSGLGAELLRAAGLAAVPHAMAASPDEQDSLQHQDPGALATAFHARLAELRARGGELAMLFCNSLSAVVDHDSSALPVVSPVTVYREAFPRLRSSLVVTGNAHALVGVERTAWQVSPGHRMVGVSDPGLVRGIEAGDPAAAYETSHLPATLRLAEQLGLEAVVLACTHFTAVLPFVTAACALPVVDVGTRLVELTVEAVTNRAAAA</sequence>
<evidence type="ECO:0008006" key="3">
    <source>
        <dbReference type="Google" id="ProtNLM"/>
    </source>
</evidence>
<dbReference type="Proteomes" id="UP000182740">
    <property type="component" value="Unassembled WGS sequence"/>
</dbReference>
<dbReference type="OrthoDB" id="3621019at2"/>
<proteinExistence type="predicted"/>